<name>A0ABQ5JGD5_9LACO</name>
<dbReference type="InterPro" id="IPR036663">
    <property type="entry name" value="Fumarylacetoacetase_C_sf"/>
</dbReference>
<dbReference type="RefSeq" id="WP_373875031.1">
    <property type="nucleotide sequence ID" value="NZ_BQXH01000005.1"/>
</dbReference>
<organism evidence="1 2">
    <name type="scientific">Ligilactobacillus pabuli</name>
    <dbReference type="NCBI Taxonomy" id="2886039"/>
    <lineage>
        <taxon>Bacteria</taxon>
        <taxon>Bacillati</taxon>
        <taxon>Bacillota</taxon>
        <taxon>Bacilli</taxon>
        <taxon>Lactobacillales</taxon>
        <taxon>Lactobacillaceae</taxon>
        <taxon>Ligilactobacillus</taxon>
    </lineage>
</organism>
<sequence length="266" mass="28517">MTEQTAHEQQLAQTLFAAAANHEPLQAADFEQAQLLPDDESAYRVQDALTALKQEAVGGYKISLTSPETQALFQADSPLYGAQVASHVLAAPHAFAARDLLEPLAEVELLFTVQEELSVDDSPAELLAKTLVAPAIEVPDSRFSAWFPALAKRLVLADAAVGGYIVYGREQPANVVFSSPDEVAQVTCQLFHDGTHLKDGQATEVLGNPLTSLHWLVEKLASQGKSLAVGQRVSSGTFLLPEPLTAGEWRAEFNSSLGEVSLNVTD</sequence>
<dbReference type="PANTHER" id="PTHR30143:SF0">
    <property type="entry name" value="2-KETO-4-PENTENOATE HYDRATASE"/>
    <property type="match status" value="1"/>
</dbReference>
<gene>
    <name evidence="1" type="ORF">LPAF129_07190</name>
</gene>
<dbReference type="SUPFAM" id="SSF56529">
    <property type="entry name" value="FAH"/>
    <property type="match status" value="1"/>
</dbReference>
<dbReference type="Proteomes" id="UP001055149">
    <property type="component" value="Unassembled WGS sequence"/>
</dbReference>
<dbReference type="PANTHER" id="PTHR30143">
    <property type="entry name" value="ACID HYDRATASE"/>
    <property type="match status" value="1"/>
</dbReference>
<evidence type="ECO:0000313" key="2">
    <source>
        <dbReference type="Proteomes" id="UP001055149"/>
    </source>
</evidence>
<dbReference type="Gene3D" id="3.90.850.10">
    <property type="entry name" value="Fumarylacetoacetase-like, C-terminal domain"/>
    <property type="match status" value="1"/>
</dbReference>
<proteinExistence type="predicted"/>
<keyword evidence="2" id="KW-1185">Reference proteome</keyword>
<accession>A0ABQ5JGD5</accession>
<comment type="caution">
    <text evidence="1">The sequence shown here is derived from an EMBL/GenBank/DDBJ whole genome shotgun (WGS) entry which is preliminary data.</text>
</comment>
<dbReference type="EMBL" id="BQXH01000005">
    <property type="protein sequence ID" value="GKS81034.1"/>
    <property type="molecule type" value="Genomic_DNA"/>
</dbReference>
<reference evidence="1" key="1">
    <citation type="journal article" date="2022" name="Int. J. Syst. Evol. Microbiol.">
        <title>A novel species of lactic acid bacteria, Ligilactobacillus pabuli sp. nov., isolated from alfalfa silage.</title>
        <authorList>
            <person name="Tohno M."/>
            <person name="Tanizawa Y."/>
            <person name="Sawada H."/>
            <person name="Sakamoto M."/>
            <person name="Ohkuma M."/>
            <person name="Kobayashi H."/>
        </authorList>
    </citation>
    <scope>NUCLEOTIDE SEQUENCE</scope>
    <source>
        <strain evidence="1">AF129</strain>
    </source>
</reference>
<protein>
    <submittedName>
        <fullName evidence="1">2-keto-4-pentenoate hydratase</fullName>
    </submittedName>
</protein>
<evidence type="ECO:0000313" key="1">
    <source>
        <dbReference type="EMBL" id="GKS81034.1"/>
    </source>
</evidence>
<dbReference type="InterPro" id="IPR050772">
    <property type="entry name" value="Hydratase-Decarb/MhpD_sf"/>
</dbReference>